<dbReference type="Pfam" id="PF01734">
    <property type="entry name" value="Patatin"/>
    <property type="match status" value="1"/>
</dbReference>
<dbReference type="EMBL" id="AQQZ01000002">
    <property type="protein sequence ID" value="KNG94589.1"/>
    <property type="molecule type" value="Genomic_DNA"/>
</dbReference>
<dbReference type="InterPro" id="IPR002641">
    <property type="entry name" value="PNPLA_dom"/>
</dbReference>
<name>A0A0L1JS19_9RHOB</name>
<dbReference type="GO" id="GO:0016042">
    <property type="term" value="P:lipid catabolic process"/>
    <property type="evidence" value="ECO:0007669"/>
    <property type="project" value="UniProtKB-UniRule"/>
</dbReference>
<dbReference type="STRING" id="1317121.ATO11_04070"/>
<comment type="caution">
    <text evidence="6">The sequence shown here is derived from an EMBL/GenBank/DDBJ whole genome shotgun (WGS) entry which is preliminary data.</text>
</comment>
<proteinExistence type="predicted"/>
<dbReference type="Proteomes" id="UP000036938">
    <property type="component" value="Unassembled WGS sequence"/>
</dbReference>
<evidence type="ECO:0000259" key="5">
    <source>
        <dbReference type="PROSITE" id="PS51635"/>
    </source>
</evidence>
<dbReference type="AlphaFoldDB" id="A0A0L1JS19"/>
<gene>
    <name evidence="6" type="ORF">ATO11_04070</name>
</gene>
<evidence type="ECO:0000256" key="2">
    <source>
        <dbReference type="ARBA" id="ARBA00022963"/>
    </source>
</evidence>
<evidence type="ECO:0000313" key="7">
    <source>
        <dbReference type="Proteomes" id="UP000036938"/>
    </source>
</evidence>
<feature type="active site" description="Proton acceptor" evidence="4">
    <location>
        <position position="168"/>
    </location>
</feature>
<dbReference type="Gene3D" id="3.40.1090.10">
    <property type="entry name" value="Cytosolic phospholipase A2 catalytic domain"/>
    <property type="match status" value="2"/>
</dbReference>
<reference evidence="6 7" key="1">
    <citation type="journal article" date="2015" name="Int. J. Syst. Evol. Microbiol.">
        <title>Aestuariivita atlantica sp. nov., isolated from deep sea sediment of the Atlantic Ocean.</title>
        <authorList>
            <person name="Li G."/>
            <person name="Lai Q."/>
            <person name="Du Y."/>
            <person name="Liu X."/>
            <person name="Sun F."/>
            <person name="Shao Z."/>
        </authorList>
    </citation>
    <scope>NUCLEOTIDE SEQUENCE [LARGE SCALE GENOMIC DNA]</scope>
    <source>
        <strain evidence="6 7">22II-S11-z3</strain>
    </source>
</reference>
<keyword evidence="1 4" id="KW-0378">Hydrolase</keyword>
<organism evidence="6 7">
    <name type="scientific">Pseudaestuariivita atlantica</name>
    <dbReference type="NCBI Taxonomy" id="1317121"/>
    <lineage>
        <taxon>Bacteria</taxon>
        <taxon>Pseudomonadati</taxon>
        <taxon>Pseudomonadota</taxon>
        <taxon>Alphaproteobacteria</taxon>
        <taxon>Rhodobacterales</taxon>
        <taxon>Paracoccaceae</taxon>
        <taxon>Pseudaestuariivita</taxon>
    </lineage>
</organism>
<feature type="short sequence motif" description="GXSXG" evidence="4">
    <location>
        <begin position="31"/>
        <end position="35"/>
    </location>
</feature>
<sequence>MLSGGGARGFAHVGALLALEHMGLRPAAIVGVSMGAVVGATYALNPDWYAALVDMDISGFPAVPDFSVTGVTRRLQSLYQAEKFVSSSWYGWGIGEATYDWGIGVLKRLTLEKALEDGRIPVCITATDLADGKRVAFCEGLAWERVYASSALAGILPPAKIDRHLLVDGGYSDIAPIGLARRLVNGPVIAIDASRNLHGALPTNGMQAMLRGLEICQNEHATLRFSQADLVLQPRLDPPLGTLEFAAKRRAVAAGARMVHREKDVLRRLISDGTSSGSHKGSHKT</sequence>
<dbReference type="PANTHER" id="PTHR14226:SF29">
    <property type="entry name" value="NEUROPATHY TARGET ESTERASE SWS"/>
    <property type="match status" value="1"/>
</dbReference>
<feature type="short sequence motif" description="GXGXXG" evidence="4">
    <location>
        <begin position="4"/>
        <end position="9"/>
    </location>
</feature>
<dbReference type="SUPFAM" id="SSF52151">
    <property type="entry name" value="FabD/lysophospholipase-like"/>
    <property type="match status" value="1"/>
</dbReference>
<dbReference type="InterPro" id="IPR016035">
    <property type="entry name" value="Acyl_Trfase/lysoPLipase"/>
</dbReference>
<dbReference type="PANTHER" id="PTHR14226">
    <property type="entry name" value="NEUROPATHY TARGET ESTERASE/SWISS CHEESE D.MELANOGASTER"/>
    <property type="match status" value="1"/>
</dbReference>
<keyword evidence="7" id="KW-1185">Reference proteome</keyword>
<accession>A0A0L1JS19</accession>
<feature type="short sequence motif" description="DGA/G" evidence="4">
    <location>
        <begin position="168"/>
        <end position="170"/>
    </location>
</feature>
<evidence type="ECO:0000256" key="1">
    <source>
        <dbReference type="ARBA" id="ARBA00022801"/>
    </source>
</evidence>
<keyword evidence="2 4" id="KW-0442">Lipid degradation</keyword>
<keyword evidence="3 4" id="KW-0443">Lipid metabolism</keyword>
<evidence type="ECO:0000256" key="4">
    <source>
        <dbReference type="PROSITE-ProRule" id="PRU01161"/>
    </source>
</evidence>
<feature type="domain" description="PNPLA" evidence="5">
    <location>
        <begin position="1"/>
        <end position="181"/>
    </location>
</feature>
<protein>
    <recommendedName>
        <fullName evidence="5">PNPLA domain-containing protein</fullName>
    </recommendedName>
</protein>
<feature type="active site" description="Nucleophile" evidence="4">
    <location>
        <position position="33"/>
    </location>
</feature>
<dbReference type="GO" id="GO:0016787">
    <property type="term" value="F:hydrolase activity"/>
    <property type="evidence" value="ECO:0007669"/>
    <property type="project" value="UniProtKB-UniRule"/>
</dbReference>
<evidence type="ECO:0000313" key="6">
    <source>
        <dbReference type="EMBL" id="KNG94589.1"/>
    </source>
</evidence>
<evidence type="ECO:0000256" key="3">
    <source>
        <dbReference type="ARBA" id="ARBA00023098"/>
    </source>
</evidence>
<dbReference type="InterPro" id="IPR050301">
    <property type="entry name" value="NTE"/>
</dbReference>
<dbReference type="PROSITE" id="PS51635">
    <property type="entry name" value="PNPLA"/>
    <property type="match status" value="1"/>
</dbReference>